<evidence type="ECO:0000313" key="4">
    <source>
        <dbReference type="EMBL" id="PIS39240.1"/>
    </source>
</evidence>
<dbReference type="Proteomes" id="UP000230088">
    <property type="component" value="Unassembled WGS sequence"/>
</dbReference>
<proteinExistence type="inferred from homology"/>
<keyword evidence="3" id="KW-1133">Transmembrane helix</keyword>
<comment type="similarity">
    <text evidence="2">Belongs to the CDP-alcohol phosphatidyltransferase class-I family.</text>
</comment>
<name>A0A2H0YLA8_9BACT</name>
<gene>
    <name evidence="4" type="ORF">COT33_03010</name>
</gene>
<dbReference type="Pfam" id="PF01066">
    <property type="entry name" value="CDP-OH_P_transf"/>
    <property type="match status" value="1"/>
</dbReference>
<feature type="transmembrane region" description="Helical" evidence="3">
    <location>
        <begin position="177"/>
        <end position="196"/>
    </location>
</feature>
<dbReference type="GO" id="GO:0008654">
    <property type="term" value="P:phospholipid biosynthetic process"/>
    <property type="evidence" value="ECO:0007669"/>
    <property type="project" value="InterPro"/>
</dbReference>
<sequence length="201" mass="22845">MLDLKRHLFKGLEIKIAKSISFLPISPNQYTLISIIFALISFYFLLKQNFLLVIFFFLIAGFLDFIDGAVARYKNIATKVGAYLDTICDRYVEGILLLGLIFLPLPRIFLPGFAWVFLILFGTFLTTYAKAAAKEKEIVEKELKGGFLSRGERIILFFLVLILGIVDPSFVWMTELLILIAFATNLTALQRIYSAIKTARI</sequence>
<dbReference type="EMBL" id="PEYD01000058">
    <property type="protein sequence ID" value="PIS39240.1"/>
    <property type="molecule type" value="Genomic_DNA"/>
</dbReference>
<feature type="transmembrane region" description="Helical" evidence="3">
    <location>
        <begin position="21"/>
        <end position="44"/>
    </location>
</feature>
<dbReference type="AlphaFoldDB" id="A0A2H0YLA8"/>
<accession>A0A2H0YLA8</accession>
<evidence type="ECO:0000256" key="3">
    <source>
        <dbReference type="SAM" id="Phobius"/>
    </source>
</evidence>
<evidence type="ECO:0000256" key="1">
    <source>
        <dbReference type="ARBA" id="ARBA00022679"/>
    </source>
</evidence>
<keyword evidence="3" id="KW-0472">Membrane</keyword>
<protein>
    <recommendedName>
        <fullName evidence="6">CDP-alcohol phosphatidyltransferase family protein</fullName>
    </recommendedName>
</protein>
<dbReference type="InterPro" id="IPR048254">
    <property type="entry name" value="CDP_ALCOHOL_P_TRANSF_CS"/>
</dbReference>
<feature type="transmembrane region" description="Helical" evidence="3">
    <location>
        <begin position="154"/>
        <end position="171"/>
    </location>
</feature>
<evidence type="ECO:0000256" key="2">
    <source>
        <dbReference type="RuleBase" id="RU003750"/>
    </source>
</evidence>
<reference evidence="5" key="1">
    <citation type="submission" date="2017-09" db="EMBL/GenBank/DDBJ databases">
        <title>Depth-based differentiation of microbial function through sediment-hosted aquifers and enrichment of novel symbionts in the deep terrestrial subsurface.</title>
        <authorList>
            <person name="Probst A.J."/>
            <person name="Ladd B."/>
            <person name="Jarett J.K."/>
            <person name="Geller-Mcgrath D.E."/>
            <person name="Sieber C.M.K."/>
            <person name="Emerson J.B."/>
            <person name="Anantharaman K."/>
            <person name="Thomas B.C."/>
            <person name="Malmstrom R."/>
            <person name="Stieglmeier M."/>
            <person name="Klingl A."/>
            <person name="Woyke T."/>
            <person name="Ryan C.M."/>
            <person name="Banfield J.F."/>
        </authorList>
    </citation>
    <scope>NUCLEOTIDE SEQUENCE [LARGE SCALE GENOMIC DNA]</scope>
</reference>
<evidence type="ECO:0000313" key="5">
    <source>
        <dbReference type="Proteomes" id="UP000230088"/>
    </source>
</evidence>
<comment type="caution">
    <text evidence="4">The sequence shown here is derived from an EMBL/GenBank/DDBJ whole genome shotgun (WGS) entry which is preliminary data.</text>
</comment>
<evidence type="ECO:0008006" key="6">
    <source>
        <dbReference type="Google" id="ProtNLM"/>
    </source>
</evidence>
<keyword evidence="1 2" id="KW-0808">Transferase</keyword>
<organism evidence="4 5">
    <name type="scientific">Candidatus Nealsonbacteria bacterium CG08_land_8_20_14_0_20_38_20</name>
    <dbReference type="NCBI Taxonomy" id="1974705"/>
    <lineage>
        <taxon>Bacteria</taxon>
        <taxon>Candidatus Nealsoniibacteriota</taxon>
    </lineage>
</organism>
<keyword evidence="3" id="KW-0812">Transmembrane</keyword>
<dbReference type="GO" id="GO:0016020">
    <property type="term" value="C:membrane"/>
    <property type="evidence" value="ECO:0007669"/>
    <property type="project" value="InterPro"/>
</dbReference>
<dbReference type="GO" id="GO:0016780">
    <property type="term" value="F:phosphotransferase activity, for other substituted phosphate groups"/>
    <property type="evidence" value="ECO:0007669"/>
    <property type="project" value="InterPro"/>
</dbReference>
<dbReference type="Gene3D" id="1.20.120.1760">
    <property type="match status" value="1"/>
</dbReference>
<dbReference type="InterPro" id="IPR000462">
    <property type="entry name" value="CDP-OH_P_trans"/>
</dbReference>
<dbReference type="InterPro" id="IPR043130">
    <property type="entry name" value="CDP-OH_PTrfase_TM_dom"/>
</dbReference>
<feature type="transmembrane region" description="Helical" evidence="3">
    <location>
        <begin position="50"/>
        <end position="70"/>
    </location>
</feature>
<dbReference type="PROSITE" id="PS00379">
    <property type="entry name" value="CDP_ALCOHOL_P_TRANSF"/>
    <property type="match status" value="1"/>
</dbReference>